<dbReference type="PROSITE" id="PS50835">
    <property type="entry name" value="IG_LIKE"/>
    <property type="match status" value="3"/>
</dbReference>
<dbReference type="InterPro" id="IPR013151">
    <property type="entry name" value="Immunoglobulin_dom"/>
</dbReference>
<dbReference type="PANTHER" id="PTHR11640">
    <property type="entry name" value="NEPHRIN"/>
    <property type="match status" value="1"/>
</dbReference>
<feature type="domain" description="Ig-like" evidence="7">
    <location>
        <begin position="247"/>
        <end position="330"/>
    </location>
</feature>
<dbReference type="InterPro" id="IPR051275">
    <property type="entry name" value="Cell_adhesion_signaling"/>
</dbReference>
<evidence type="ECO:0000256" key="4">
    <source>
        <dbReference type="ARBA" id="ARBA00023180"/>
    </source>
</evidence>
<keyword evidence="2" id="KW-0472">Membrane</keyword>
<evidence type="ECO:0000313" key="8">
    <source>
        <dbReference type="EMBL" id="GFN82932.1"/>
    </source>
</evidence>
<evidence type="ECO:0000256" key="6">
    <source>
        <dbReference type="SAM" id="SignalP"/>
    </source>
</evidence>
<feature type="signal peptide" evidence="6">
    <location>
        <begin position="1"/>
        <end position="22"/>
    </location>
</feature>
<dbReference type="PANTHER" id="PTHR11640:SF31">
    <property type="entry name" value="IRREGULAR CHIASM C-ROUGHEST PROTEIN-RELATED"/>
    <property type="match status" value="1"/>
</dbReference>
<dbReference type="Gene3D" id="2.60.40.10">
    <property type="entry name" value="Immunoglobulins"/>
    <property type="match status" value="1"/>
</dbReference>
<keyword evidence="3" id="KW-1015">Disulfide bond</keyword>
<comment type="caution">
    <text evidence="8">The sequence shown here is derived from an EMBL/GenBank/DDBJ whole genome shotgun (WGS) entry which is preliminary data.</text>
</comment>
<dbReference type="InterPro" id="IPR036179">
    <property type="entry name" value="Ig-like_dom_sf"/>
</dbReference>
<keyword evidence="6" id="KW-0732">Signal</keyword>
<organism evidence="8 9">
    <name type="scientific">Plakobranchus ocellatus</name>
    <dbReference type="NCBI Taxonomy" id="259542"/>
    <lineage>
        <taxon>Eukaryota</taxon>
        <taxon>Metazoa</taxon>
        <taxon>Spiralia</taxon>
        <taxon>Lophotrochozoa</taxon>
        <taxon>Mollusca</taxon>
        <taxon>Gastropoda</taxon>
        <taxon>Heterobranchia</taxon>
        <taxon>Euthyneura</taxon>
        <taxon>Panpulmonata</taxon>
        <taxon>Sacoglossa</taxon>
        <taxon>Placobranchoidea</taxon>
        <taxon>Plakobranchidae</taxon>
        <taxon>Plakobranchus</taxon>
    </lineage>
</organism>
<dbReference type="GO" id="GO:0098609">
    <property type="term" value="P:cell-cell adhesion"/>
    <property type="evidence" value="ECO:0007669"/>
    <property type="project" value="TreeGrafter"/>
</dbReference>
<dbReference type="InterPro" id="IPR007110">
    <property type="entry name" value="Ig-like_dom"/>
</dbReference>
<gene>
    <name evidence="8" type="ORF">PoB_000943800</name>
</gene>
<dbReference type="GO" id="GO:0005911">
    <property type="term" value="C:cell-cell junction"/>
    <property type="evidence" value="ECO:0007669"/>
    <property type="project" value="TreeGrafter"/>
</dbReference>
<feature type="domain" description="Ig-like" evidence="7">
    <location>
        <begin position="11"/>
        <end position="120"/>
    </location>
</feature>
<dbReference type="Proteomes" id="UP000735302">
    <property type="component" value="Unassembled WGS sequence"/>
</dbReference>
<keyword evidence="4" id="KW-0325">Glycoprotein</keyword>
<dbReference type="InterPro" id="IPR013783">
    <property type="entry name" value="Ig-like_fold"/>
</dbReference>
<dbReference type="Pfam" id="PF00047">
    <property type="entry name" value="ig"/>
    <property type="match status" value="1"/>
</dbReference>
<comment type="subcellular location">
    <subcellularLocation>
        <location evidence="1">Membrane</location>
        <topology evidence="1">Single-pass type I membrane protein</topology>
    </subcellularLocation>
</comment>
<dbReference type="AlphaFoldDB" id="A0AAV3YKQ8"/>
<sequence length="656" mass="71803">MHRVRLLPLLPLLLSSLFPVKPDCMPAEEGQKTTLTCIINTAALSCPDLILLDWSVTNPRTVIACTPNACDGFHSHYGISATINNSGSRLSITSVSRTEPFNMETRWTCRPCSDDSIEVTACNKLEVYDKAKNPNCTVRENTAAPGDIQSVTISCSTTKIYPKAKCRFERRKNGGTFVTINKTPSYNHRKLTGSPVYYSSECSVDVPVAELGEGTHSFSSFIYPDVTDGIDLVNETAASTTVTLTLPKASYTCSTEIILGYFNGKSARCTCSLTSDGYPKGQAQWYRGSQRVPGLSGGVLDLIFDRSNPEQVYSCQGVSSIGKSSSSTLTAKFAFFEQDTVTIESSTPTIDLCSETNYTNNQIPITCQVPKNKIYPAPIFSFSQEGVKFDLPREGYDDTMFYQNQFYPSPGISGVYQVTCRVINKITGKTQERGTPISFRKPPLLPPKITIEGETYQGVNALNRITLAAGYTGDRTCRVEGGYPKAHTTQLTCGSLTATGGENVATLTFQDDQLNKDMDGTECKCTGQHVTDCYNEKETSLTLDVTYAPLITFTHDSASPEFNERDTPTFTCTAQGNPPPNLTLTRKRTNKHLASVQGNQKTVELTHTMDPLDCLDTDVYVCTGQNKQGVTTIEISLGVECKHTMSIFGKNPLKAY</sequence>
<protein>
    <submittedName>
        <fullName evidence="8">Vascular cell adhesion protein 1</fullName>
    </submittedName>
</protein>
<dbReference type="GO" id="GO:0050839">
    <property type="term" value="F:cell adhesion molecule binding"/>
    <property type="evidence" value="ECO:0007669"/>
    <property type="project" value="TreeGrafter"/>
</dbReference>
<evidence type="ECO:0000256" key="5">
    <source>
        <dbReference type="ARBA" id="ARBA00023319"/>
    </source>
</evidence>
<feature type="domain" description="Ig-like" evidence="7">
    <location>
        <begin position="549"/>
        <end position="638"/>
    </location>
</feature>
<reference evidence="8 9" key="1">
    <citation type="journal article" date="2021" name="Elife">
        <title>Chloroplast acquisition without the gene transfer in kleptoplastic sea slugs, Plakobranchus ocellatus.</title>
        <authorList>
            <person name="Maeda T."/>
            <person name="Takahashi S."/>
            <person name="Yoshida T."/>
            <person name="Shimamura S."/>
            <person name="Takaki Y."/>
            <person name="Nagai Y."/>
            <person name="Toyoda A."/>
            <person name="Suzuki Y."/>
            <person name="Arimoto A."/>
            <person name="Ishii H."/>
            <person name="Satoh N."/>
            <person name="Nishiyama T."/>
            <person name="Hasebe M."/>
            <person name="Maruyama T."/>
            <person name="Minagawa J."/>
            <person name="Obokata J."/>
            <person name="Shigenobu S."/>
        </authorList>
    </citation>
    <scope>NUCLEOTIDE SEQUENCE [LARGE SCALE GENOMIC DNA]</scope>
</reference>
<evidence type="ECO:0000259" key="7">
    <source>
        <dbReference type="PROSITE" id="PS50835"/>
    </source>
</evidence>
<dbReference type="EMBL" id="BLXT01001062">
    <property type="protein sequence ID" value="GFN82932.1"/>
    <property type="molecule type" value="Genomic_DNA"/>
</dbReference>
<accession>A0AAV3YKQ8</accession>
<dbReference type="GO" id="GO:0005886">
    <property type="term" value="C:plasma membrane"/>
    <property type="evidence" value="ECO:0007669"/>
    <property type="project" value="TreeGrafter"/>
</dbReference>
<dbReference type="SUPFAM" id="SSF48726">
    <property type="entry name" value="Immunoglobulin"/>
    <property type="match status" value="1"/>
</dbReference>
<keyword evidence="5" id="KW-0393">Immunoglobulin domain</keyword>
<evidence type="ECO:0000256" key="1">
    <source>
        <dbReference type="ARBA" id="ARBA00004479"/>
    </source>
</evidence>
<feature type="chain" id="PRO_5043943531" evidence="6">
    <location>
        <begin position="23"/>
        <end position="656"/>
    </location>
</feature>
<evidence type="ECO:0000256" key="3">
    <source>
        <dbReference type="ARBA" id="ARBA00023157"/>
    </source>
</evidence>
<keyword evidence="9" id="KW-1185">Reference proteome</keyword>
<name>A0AAV3YKQ8_9GAST</name>
<evidence type="ECO:0000256" key="2">
    <source>
        <dbReference type="ARBA" id="ARBA00023136"/>
    </source>
</evidence>
<evidence type="ECO:0000313" key="9">
    <source>
        <dbReference type="Proteomes" id="UP000735302"/>
    </source>
</evidence>
<proteinExistence type="predicted"/>